<dbReference type="Pfam" id="PF02518">
    <property type="entry name" value="HATPase_c"/>
    <property type="match status" value="1"/>
</dbReference>
<dbReference type="InterPro" id="IPR022641">
    <property type="entry name" value="CheR_N"/>
</dbReference>
<dbReference type="PROSITE" id="PS50123">
    <property type="entry name" value="CHER"/>
    <property type="match status" value="1"/>
</dbReference>
<organism evidence="13 14">
    <name type="scientific">Arcobacter venerupis</name>
    <dbReference type="NCBI Taxonomy" id="1054033"/>
    <lineage>
        <taxon>Bacteria</taxon>
        <taxon>Pseudomonadati</taxon>
        <taxon>Campylobacterota</taxon>
        <taxon>Epsilonproteobacteria</taxon>
        <taxon>Campylobacterales</taxon>
        <taxon>Arcobacteraceae</taxon>
        <taxon>Arcobacter</taxon>
    </lineage>
</organism>
<dbReference type="Gene3D" id="1.10.287.130">
    <property type="match status" value="1"/>
</dbReference>
<dbReference type="GO" id="GO:0000155">
    <property type="term" value="F:phosphorelay sensor kinase activity"/>
    <property type="evidence" value="ECO:0007669"/>
    <property type="project" value="InterPro"/>
</dbReference>
<feature type="domain" description="PAS" evidence="9">
    <location>
        <begin position="871"/>
        <end position="941"/>
    </location>
</feature>
<dbReference type="InterPro" id="IPR036097">
    <property type="entry name" value="HisK_dim/P_sf"/>
</dbReference>
<evidence type="ECO:0000256" key="7">
    <source>
        <dbReference type="SAM" id="MobiDB-lite"/>
    </source>
</evidence>
<protein>
    <submittedName>
        <fullName evidence="13">PAS/CheB/CheR domain-containing sensor histidine kinase</fullName>
    </submittedName>
</protein>
<evidence type="ECO:0000259" key="11">
    <source>
        <dbReference type="PROSITE" id="PS50122"/>
    </source>
</evidence>
<dbReference type="Pfam" id="PF08447">
    <property type="entry name" value="PAS_3"/>
    <property type="match status" value="1"/>
</dbReference>
<evidence type="ECO:0000256" key="2">
    <source>
        <dbReference type="ARBA" id="ARBA00001541"/>
    </source>
</evidence>
<dbReference type="AlphaFoldDB" id="A0AAE7BAQ1"/>
<dbReference type="InterPro" id="IPR036890">
    <property type="entry name" value="HATPase_C_sf"/>
</dbReference>
<dbReference type="PANTHER" id="PTHR24422">
    <property type="entry name" value="CHEMOTAXIS PROTEIN METHYLTRANSFERASE"/>
    <property type="match status" value="1"/>
</dbReference>
<dbReference type="Pfam" id="PF01339">
    <property type="entry name" value="CheB_methylest"/>
    <property type="match status" value="1"/>
</dbReference>
<proteinExistence type="predicted"/>
<feature type="active site" evidence="6">
    <location>
        <position position="134"/>
    </location>
</feature>
<dbReference type="InterPro" id="IPR000780">
    <property type="entry name" value="CheR_MeTrfase"/>
</dbReference>
<accession>A0AAE7BAQ1</accession>
<keyword evidence="4" id="KW-0808">Transferase</keyword>
<dbReference type="InterPro" id="IPR035909">
    <property type="entry name" value="CheB_C"/>
</dbReference>
<dbReference type="SUPFAM" id="SSF53335">
    <property type="entry name" value="S-adenosyl-L-methionine-dependent methyltransferases"/>
    <property type="match status" value="1"/>
</dbReference>
<dbReference type="SMART" id="SM00091">
    <property type="entry name" value="PAS"/>
    <property type="match status" value="2"/>
</dbReference>
<dbReference type="KEGG" id="avp:AVENP_1231"/>
<dbReference type="Pfam" id="PF00989">
    <property type="entry name" value="PAS"/>
    <property type="match status" value="1"/>
</dbReference>
<dbReference type="SUPFAM" id="SSF47757">
    <property type="entry name" value="Chemotaxis receptor methyltransferase CheR, N-terminal domain"/>
    <property type="match status" value="1"/>
</dbReference>
<feature type="active site" evidence="6">
    <location>
        <position position="42"/>
    </location>
</feature>
<dbReference type="InterPro" id="IPR036804">
    <property type="entry name" value="CheR_N_sf"/>
</dbReference>
<dbReference type="Gene3D" id="3.40.50.150">
    <property type="entry name" value="Vaccinia Virus protein VP39"/>
    <property type="match status" value="1"/>
</dbReference>
<comment type="catalytic activity">
    <reaction evidence="1">
        <text>ATP + protein L-histidine = ADP + protein N-phospho-L-histidine.</text>
        <dbReference type="EC" id="2.7.13.3"/>
    </reaction>
</comment>
<dbReference type="PROSITE" id="PS50112">
    <property type="entry name" value="PAS"/>
    <property type="match status" value="2"/>
</dbReference>
<evidence type="ECO:0000256" key="6">
    <source>
        <dbReference type="PROSITE-ProRule" id="PRU00050"/>
    </source>
</evidence>
<feature type="domain" description="CheR-type methyltransferase" evidence="12">
    <location>
        <begin position="204"/>
        <end position="464"/>
    </location>
</feature>
<keyword evidence="13" id="KW-0418">Kinase</keyword>
<dbReference type="PRINTS" id="PR00996">
    <property type="entry name" value="CHERMTFRASE"/>
</dbReference>
<dbReference type="InterPro" id="IPR000700">
    <property type="entry name" value="PAS-assoc_C"/>
</dbReference>
<dbReference type="CDD" id="cd00130">
    <property type="entry name" value="PAS"/>
    <property type="match status" value="2"/>
</dbReference>
<dbReference type="Gene3D" id="3.30.450.20">
    <property type="entry name" value="PAS domain"/>
    <property type="match status" value="2"/>
</dbReference>
<dbReference type="CDD" id="cd00082">
    <property type="entry name" value="HisKA"/>
    <property type="match status" value="1"/>
</dbReference>
<dbReference type="GO" id="GO:0005737">
    <property type="term" value="C:cytoplasm"/>
    <property type="evidence" value="ECO:0007669"/>
    <property type="project" value="InterPro"/>
</dbReference>
<evidence type="ECO:0000259" key="10">
    <source>
        <dbReference type="PROSITE" id="PS50113"/>
    </source>
</evidence>
<keyword evidence="3" id="KW-0489">Methyltransferase</keyword>
<evidence type="ECO:0000256" key="5">
    <source>
        <dbReference type="ARBA" id="ARBA00022691"/>
    </source>
</evidence>
<feature type="domain" description="Histidine kinase" evidence="8">
    <location>
        <begin position="1001"/>
        <end position="1227"/>
    </location>
</feature>
<feature type="active site" evidence="6">
    <location>
        <position position="15"/>
    </location>
</feature>
<sequence>MNENKTFNIVGIGASAGGLEPIKSLLSKISSSDNFTYVITQHLDPKKTTELLEILSRVSSIPISMIENNEIIKSDRIYICPPKYDLIIEKNCFKLVTPDKNAYFTPSIDKFFISLAKNKEDKAIGIILSGAGNDGSKGIEAIKNAGGITIAQEESTAIHPEMPKSAINTKHIDLILPADNIALELQNILEHPFILEKEEDYSNQLNKIYSILFDKTNTDFSDYKTSTIQRRIKRRMILNKINKLNDYIDYLEHSEKEVFLLHKELLVIVTSFFRDKDAFIELEKTVEELLLKKEKNEPIRVWVSGCATGEEAYTIAIILYEILEKNDLNNKIQIFATDISTEAIAIARKGSYLEEDLKDLSQVILDKYFEKKDGEFKLSKDIRDLIIFSKHDIIKDPAFLNMDLITCRNLLIYFNPTLQKRIFSIFFNVLRKEGFLFLGKSESTINLTNLFSSVSSKSKIFKKDLSAASPTYDNLAYNHKKFTSNTIPIKKNENRNHLQDSLCQTILDKYIQNYIIINKENNIVYTQGELDNYMKLPKGGFTQELFSFLKDNIRVEVRTAIIKARRDNEIIKLNIKLNKEKNLQIDVLPITENHSTTESLCIIFKENEDNITIDLTSENRDLFDTYNRLNIQELEQELIETKERLQSAVEDLQSSNEELQSTNEEFQSSNEELQSSNEELQSTNEELIVVNEELETKSNELIKAKLELEHINNNLGNLVNEKTIEIKKINENLKEKNSALTETLELFENTFEQAAVGIAHLSLNGRWLKVNNKFCEIVGYSKEELIESKFKDITHPDDLDEDLIYIARLIKGEINNYSLNKRYYKKDKSIIWINITSSLVRNSSTGEPDYFINVIKDISLQKEYELQLQLQKDELEIIFDFSHDSIVIIDLDMNFLKFNKAFLDLTGYSQEYLLSINYNDLTTSEDKKINELAIKKAIEIGHVENIEKCYILNDNKVVTVSMSATLLPNKRNILLSLKDISNLKIMEEQSKLASMGEMLGNIAHQWRQPLNVITLCISGLKMKSEILKVEKLDINNCEKIILKQANYLSNTIDNFRNFLKPEVFIRKISILSLIENTLSIVEASLSSNYINIILDLEDDISIDGNINELTEALINIINNSKDILKSHIKVEADRLLFISTKQIDDKNLELKILDSGGGIKDSIMNKIFEPYFTTKHQSQGTGLGLSISYKIITQRYFGNISVCNENFEYNNKPYTGACFKILFRKLNE</sequence>
<dbReference type="SUPFAM" id="SSF55874">
    <property type="entry name" value="ATPase domain of HSP90 chaperone/DNA topoisomerase II/histidine kinase"/>
    <property type="match status" value="1"/>
</dbReference>
<evidence type="ECO:0000256" key="1">
    <source>
        <dbReference type="ARBA" id="ARBA00000085"/>
    </source>
</evidence>
<evidence type="ECO:0000256" key="4">
    <source>
        <dbReference type="ARBA" id="ARBA00022679"/>
    </source>
</evidence>
<gene>
    <name evidence="13" type="ORF">AVENP_1231</name>
</gene>
<feature type="compositionally biased region" description="Low complexity" evidence="7">
    <location>
        <begin position="663"/>
        <end position="682"/>
    </location>
</feature>
<dbReference type="GO" id="GO:0032259">
    <property type="term" value="P:methylation"/>
    <property type="evidence" value="ECO:0007669"/>
    <property type="project" value="UniProtKB-KW"/>
</dbReference>
<dbReference type="PANTHER" id="PTHR24422:SF27">
    <property type="entry name" value="PROTEIN-GLUTAMATE O-METHYLTRANSFERASE"/>
    <property type="match status" value="1"/>
</dbReference>
<dbReference type="SMART" id="SM00387">
    <property type="entry name" value="HATPase_c"/>
    <property type="match status" value="1"/>
</dbReference>
<dbReference type="InterPro" id="IPR000673">
    <property type="entry name" value="Sig_transdc_resp-reg_Me-estase"/>
</dbReference>
<name>A0AAE7BAQ1_9BACT</name>
<evidence type="ECO:0000256" key="3">
    <source>
        <dbReference type="ARBA" id="ARBA00022603"/>
    </source>
</evidence>
<feature type="region of interest" description="Disordered" evidence="7">
    <location>
        <begin position="649"/>
        <end position="682"/>
    </location>
</feature>
<dbReference type="SMART" id="SM00086">
    <property type="entry name" value="PAC"/>
    <property type="match status" value="1"/>
</dbReference>
<dbReference type="EMBL" id="CP053840">
    <property type="protein sequence ID" value="QKF66785.1"/>
    <property type="molecule type" value="Genomic_DNA"/>
</dbReference>
<dbReference type="Gene3D" id="1.10.155.10">
    <property type="entry name" value="Chemotaxis receptor methyltransferase CheR, N-terminal domain"/>
    <property type="match status" value="1"/>
</dbReference>
<evidence type="ECO:0000259" key="12">
    <source>
        <dbReference type="PROSITE" id="PS50123"/>
    </source>
</evidence>
<dbReference type="GO" id="GO:0006935">
    <property type="term" value="P:chemotaxis"/>
    <property type="evidence" value="ECO:0007669"/>
    <property type="project" value="UniProtKB-UniRule"/>
</dbReference>
<keyword evidence="5" id="KW-0949">S-adenosyl-L-methionine</keyword>
<dbReference type="SUPFAM" id="SSF47384">
    <property type="entry name" value="Homodimeric domain of signal transducing histidine kinase"/>
    <property type="match status" value="1"/>
</dbReference>
<feature type="domain" description="PAS" evidence="9">
    <location>
        <begin position="743"/>
        <end position="813"/>
    </location>
</feature>
<comment type="catalytic activity">
    <reaction evidence="2">
        <text>L-glutamyl-[protein] + S-adenosyl-L-methionine = [protein]-L-glutamate 5-O-methyl ester + S-adenosyl-L-homocysteine</text>
        <dbReference type="Rhea" id="RHEA:24452"/>
        <dbReference type="Rhea" id="RHEA-COMP:10208"/>
        <dbReference type="Rhea" id="RHEA-COMP:10311"/>
        <dbReference type="ChEBI" id="CHEBI:29973"/>
        <dbReference type="ChEBI" id="CHEBI:57856"/>
        <dbReference type="ChEBI" id="CHEBI:59789"/>
        <dbReference type="ChEBI" id="CHEBI:82795"/>
        <dbReference type="EC" id="2.1.1.80"/>
    </reaction>
</comment>
<feature type="domain" description="CheB-type methylesterase" evidence="11">
    <location>
        <begin position="3"/>
        <end position="192"/>
    </location>
</feature>
<dbReference type="PROSITE" id="PS50113">
    <property type="entry name" value="PAC"/>
    <property type="match status" value="1"/>
</dbReference>
<dbReference type="NCBIfam" id="TIGR00229">
    <property type="entry name" value="sensory_box"/>
    <property type="match status" value="2"/>
</dbReference>
<dbReference type="SUPFAM" id="SSF52738">
    <property type="entry name" value="Methylesterase CheB, C-terminal domain"/>
    <property type="match status" value="1"/>
</dbReference>
<dbReference type="RefSeq" id="WP_128358694.1">
    <property type="nucleotide sequence ID" value="NZ_CP053840.1"/>
</dbReference>
<dbReference type="GO" id="GO:0008984">
    <property type="term" value="F:protein-glutamate methylesterase activity"/>
    <property type="evidence" value="ECO:0007669"/>
    <property type="project" value="InterPro"/>
</dbReference>
<feature type="compositionally biased region" description="Polar residues" evidence="7">
    <location>
        <begin position="652"/>
        <end position="662"/>
    </location>
</feature>
<evidence type="ECO:0000259" key="9">
    <source>
        <dbReference type="PROSITE" id="PS50112"/>
    </source>
</evidence>
<dbReference type="GO" id="GO:0008983">
    <property type="term" value="F:protein-glutamate O-methyltransferase activity"/>
    <property type="evidence" value="ECO:0007669"/>
    <property type="project" value="UniProtKB-EC"/>
</dbReference>
<dbReference type="InterPro" id="IPR022642">
    <property type="entry name" value="CheR_C"/>
</dbReference>
<dbReference type="InterPro" id="IPR013767">
    <property type="entry name" value="PAS_fold"/>
</dbReference>
<keyword evidence="6" id="KW-0378">Hydrolase</keyword>
<keyword evidence="14" id="KW-1185">Reference proteome</keyword>
<evidence type="ECO:0000313" key="13">
    <source>
        <dbReference type="EMBL" id="QKF66785.1"/>
    </source>
</evidence>
<dbReference type="SMART" id="SM00138">
    <property type="entry name" value="MeTrc"/>
    <property type="match status" value="1"/>
</dbReference>
<dbReference type="GO" id="GO:0006355">
    <property type="term" value="P:regulation of DNA-templated transcription"/>
    <property type="evidence" value="ECO:0007669"/>
    <property type="project" value="InterPro"/>
</dbReference>
<dbReference type="Gene3D" id="3.40.50.180">
    <property type="entry name" value="Methylesterase CheB, C-terminal domain"/>
    <property type="match status" value="1"/>
</dbReference>
<dbReference type="GO" id="GO:0000156">
    <property type="term" value="F:phosphorelay response regulator activity"/>
    <property type="evidence" value="ECO:0007669"/>
    <property type="project" value="InterPro"/>
</dbReference>
<dbReference type="InterPro" id="IPR003661">
    <property type="entry name" value="HisK_dim/P_dom"/>
</dbReference>
<dbReference type="InterPro" id="IPR000014">
    <property type="entry name" value="PAS"/>
</dbReference>
<dbReference type="Pfam" id="PF01739">
    <property type="entry name" value="CheR"/>
    <property type="match status" value="1"/>
</dbReference>
<evidence type="ECO:0000259" key="8">
    <source>
        <dbReference type="PROSITE" id="PS50109"/>
    </source>
</evidence>
<feature type="domain" description="PAC" evidence="10">
    <location>
        <begin position="817"/>
        <end position="870"/>
    </location>
</feature>
<dbReference type="InterPro" id="IPR050903">
    <property type="entry name" value="Bact_Chemotaxis_MeTrfase"/>
</dbReference>
<dbReference type="InterPro" id="IPR001610">
    <property type="entry name" value="PAC"/>
</dbReference>
<dbReference type="Gene3D" id="3.30.565.10">
    <property type="entry name" value="Histidine kinase-like ATPase, C-terminal domain"/>
    <property type="match status" value="1"/>
</dbReference>
<dbReference type="InterPro" id="IPR003594">
    <property type="entry name" value="HATPase_dom"/>
</dbReference>
<dbReference type="SUPFAM" id="SSF55785">
    <property type="entry name" value="PYP-like sensor domain (PAS domain)"/>
    <property type="match status" value="2"/>
</dbReference>
<keyword evidence="6" id="KW-0145">Chemotaxis</keyword>
<dbReference type="InterPro" id="IPR005467">
    <property type="entry name" value="His_kinase_dom"/>
</dbReference>
<dbReference type="CDD" id="cd16434">
    <property type="entry name" value="CheB-CheR_fusion"/>
    <property type="match status" value="1"/>
</dbReference>
<dbReference type="Proteomes" id="UP000503482">
    <property type="component" value="Chromosome"/>
</dbReference>
<dbReference type="PROSITE" id="PS50122">
    <property type="entry name" value="CHEB"/>
    <property type="match status" value="1"/>
</dbReference>
<dbReference type="PROSITE" id="PS50109">
    <property type="entry name" value="HIS_KIN"/>
    <property type="match status" value="1"/>
</dbReference>
<evidence type="ECO:0000313" key="14">
    <source>
        <dbReference type="Proteomes" id="UP000503482"/>
    </source>
</evidence>
<dbReference type="InterPro" id="IPR029063">
    <property type="entry name" value="SAM-dependent_MTases_sf"/>
</dbReference>
<dbReference type="InterPro" id="IPR013655">
    <property type="entry name" value="PAS_fold_3"/>
</dbReference>
<reference evidence="13 14" key="1">
    <citation type="submission" date="2020-05" db="EMBL/GenBank/DDBJ databases">
        <title>Complete genome sequencing of Campylobacter and Arcobacter type strains.</title>
        <authorList>
            <person name="Miller W.G."/>
            <person name="Yee E."/>
        </authorList>
    </citation>
    <scope>NUCLEOTIDE SEQUENCE [LARGE SCALE GENOMIC DNA]</scope>
    <source>
        <strain evidence="13 14">LMG 26156</strain>
    </source>
</reference>
<dbReference type="Pfam" id="PF03705">
    <property type="entry name" value="CheR_N"/>
    <property type="match status" value="1"/>
</dbReference>
<dbReference type="InterPro" id="IPR035965">
    <property type="entry name" value="PAS-like_dom_sf"/>
</dbReference>